<feature type="domain" description="NAD-dependent epimerase/dehydratase" evidence="1">
    <location>
        <begin position="3"/>
        <end position="211"/>
    </location>
</feature>
<dbReference type="EMBL" id="BJTG01000007">
    <property type="protein sequence ID" value="GEJ58215.1"/>
    <property type="molecule type" value="Genomic_DNA"/>
</dbReference>
<comment type="caution">
    <text evidence="2">The sequence shown here is derived from an EMBL/GenBank/DDBJ whole genome shotgun (WGS) entry which is preliminary data.</text>
</comment>
<evidence type="ECO:0000259" key="1">
    <source>
        <dbReference type="Pfam" id="PF01370"/>
    </source>
</evidence>
<reference evidence="3" key="1">
    <citation type="journal article" date="2020" name="Appl. Environ. Microbiol.">
        <title>Diazotrophic Anaeromyxobacter Isolates from Soils.</title>
        <authorList>
            <person name="Masuda Y."/>
            <person name="Yamanaka H."/>
            <person name="Xu Z.X."/>
            <person name="Shiratori Y."/>
            <person name="Aono T."/>
            <person name="Amachi S."/>
            <person name="Senoo K."/>
            <person name="Itoh H."/>
        </authorList>
    </citation>
    <scope>NUCLEOTIDE SEQUENCE [LARGE SCALE GENOMIC DNA]</scope>
    <source>
        <strain evidence="3">R267</strain>
    </source>
</reference>
<evidence type="ECO:0000313" key="2">
    <source>
        <dbReference type="EMBL" id="GEJ58215.1"/>
    </source>
</evidence>
<keyword evidence="3" id="KW-1185">Reference proteome</keyword>
<dbReference type="PANTHER" id="PTHR48079:SF6">
    <property type="entry name" value="NAD(P)-BINDING DOMAIN-CONTAINING PROTEIN-RELATED"/>
    <property type="match status" value="1"/>
</dbReference>
<dbReference type="InterPro" id="IPR001509">
    <property type="entry name" value="Epimerase_deHydtase"/>
</dbReference>
<evidence type="ECO:0000313" key="3">
    <source>
        <dbReference type="Proteomes" id="UP000503640"/>
    </source>
</evidence>
<proteinExistence type="predicted"/>
<dbReference type="AlphaFoldDB" id="A0A7I9VP95"/>
<dbReference type="Proteomes" id="UP000503640">
    <property type="component" value="Unassembled WGS sequence"/>
</dbReference>
<dbReference type="PANTHER" id="PTHR48079">
    <property type="entry name" value="PROTEIN YEEZ"/>
    <property type="match status" value="1"/>
</dbReference>
<organism evidence="2 3">
    <name type="scientific">Anaeromyxobacter diazotrophicus</name>
    <dbReference type="NCBI Taxonomy" id="2590199"/>
    <lineage>
        <taxon>Bacteria</taxon>
        <taxon>Pseudomonadati</taxon>
        <taxon>Myxococcota</taxon>
        <taxon>Myxococcia</taxon>
        <taxon>Myxococcales</taxon>
        <taxon>Cystobacterineae</taxon>
        <taxon>Anaeromyxobacteraceae</taxon>
        <taxon>Anaeromyxobacter</taxon>
    </lineage>
</organism>
<protein>
    <recommendedName>
        <fullName evidence="1">NAD-dependent epimerase/dehydratase domain-containing protein</fullName>
    </recommendedName>
</protein>
<sequence length="282" mass="28664">MHVLVAGAGWLGAALCEALVARGDRVTAVRRDPARAAELSRLGASPLALDLAAPGAAARLPAGLDAVLACQAASGDGEAPYRRAYLDANRTLLEAAARCGARAFVYTGSTGVFGQRDGSDVDEATPPAPASAAAEVLVAAEALVRSLGAAARVVRLSGLYGPGRTGLVERVRAGALALGPDDGAWMNFCHRADAVSAVLAALDRGAPGAVYHASDAGPAPRREVVRFVAERLGIEPARRDAPAAGANRRVLAERTRAALGLALAFPTFREGLAPLLAQAGGR</sequence>
<dbReference type="InterPro" id="IPR036291">
    <property type="entry name" value="NAD(P)-bd_dom_sf"/>
</dbReference>
<dbReference type="Pfam" id="PF01370">
    <property type="entry name" value="Epimerase"/>
    <property type="match status" value="1"/>
</dbReference>
<accession>A0A7I9VP95</accession>
<name>A0A7I9VP95_9BACT</name>
<dbReference type="RefSeq" id="WP_176066564.1">
    <property type="nucleotide sequence ID" value="NZ_BJTG01000007.1"/>
</dbReference>
<dbReference type="InterPro" id="IPR051783">
    <property type="entry name" value="NAD(P)-dependent_oxidoreduct"/>
</dbReference>
<dbReference type="Gene3D" id="3.40.50.720">
    <property type="entry name" value="NAD(P)-binding Rossmann-like Domain"/>
    <property type="match status" value="1"/>
</dbReference>
<gene>
    <name evidence="2" type="ORF">AMYX_29560</name>
</gene>
<dbReference type="GO" id="GO:0005737">
    <property type="term" value="C:cytoplasm"/>
    <property type="evidence" value="ECO:0007669"/>
    <property type="project" value="TreeGrafter"/>
</dbReference>
<dbReference type="SUPFAM" id="SSF51735">
    <property type="entry name" value="NAD(P)-binding Rossmann-fold domains"/>
    <property type="match status" value="1"/>
</dbReference>
<dbReference type="GO" id="GO:0004029">
    <property type="term" value="F:aldehyde dehydrogenase (NAD+) activity"/>
    <property type="evidence" value="ECO:0007669"/>
    <property type="project" value="TreeGrafter"/>
</dbReference>